<feature type="compositionally biased region" description="Polar residues" evidence="13">
    <location>
        <begin position="3235"/>
        <end position="3244"/>
    </location>
</feature>
<name>B1A4T0_9ALPH</name>
<organism evidence="15">
    <name type="scientific">anatid alphaherpesvirus 1</name>
    <dbReference type="NCBI Taxonomy" id="104388"/>
    <lineage>
        <taxon>Viruses</taxon>
        <taxon>Duplodnaviria</taxon>
        <taxon>Heunggongvirae</taxon>
        <taxon>Peploviricota</taxon>
        <taxon>Herviviricetes</taxon>
        <taxon>Herpesvirales</taxon>
        <taxon>Orthoherpesviridae</taxon>
        <taxon>Alphaherpesvirinae</taxon>
        <taxon>Mardivirus</taxon>
        <taxon>Mardivirus anatidalpha1</taxon>
    </lineage>
</organism>
<feature type="compositionally biased region" description="Acidic residues" evidence="13">
    <location>
        <begin position="2920"/>
        <end position="2931"/>
    </location>
</feature>
<dbReference type="InterPro" id="IPR006928">
    <property type="entry name" value="Herpes_teg_USP"/>
</dbReference>
<keyword evidence="10" id="KW-0946">Virion</keyword>
<accession>B1A4T0</accession>
<feature type="compositionally biased region" description="Polar residues" evidence="13">
    <location>
        <begin position="3009"/>
        <end position="3026"/>
    </location>
</feature>
<evidence type="ECO:0000256" key="11">
    <source>
        <dbReference type="ARBA" id="ARBA00022876"/>
    </source>
</evidence>
<feature type="compositionally biased region" description="Polar residues" evidence="13">
    <location>
        <begin position="3083"/>
        <end position="3095"/>
    </location>
</feature>
<evidence type="ECO:0000256" key="5">
    <source>
        <dbReference type="ARBA" id="ARBA00022670"/>
    </source>
</evidence>
<dbReference type="EMBL" id="EU422985">
    <property type="protein sequence ID" value="ABZ81707.1"/>
    <property type="molecule type" value="Genomic_DNA"/>
</dbReference>
<keyword evidence="2" id="KW-0920">Virion tegument</keyword>
<proteinExistence type="predicted"/>
<keyword evidence="1" id="KW-1048">Host nucleus</keyword>
<feature type="compositionally biased region" description="Acidic residues" evidence="13">
    <location>
        <begin position="3488"/>
        <end position="3497"/>
    </location>
</feature>
<feature type="compositionally biased region" description="Polar residues" evidence="13">
    <location>
        <begin position="3172"/>
        <end position="3186"/>
    </location>
</feature>
<dbReference type="Pfam" id="PF03586">
    <property type="entry name" value="Herpes_UL36"/>
    <property type="match status" value="1"/>
</dbReference>
<feature type="region of interest" description="Disordered" evidence="13">
    <location>
        <begin position="86"/>
        <end position="117"/>
    </location>
</feature>
<feature type="region of interest" description="Disordered" evidence="13">
    <location>
        <begin position="2990"/>
        <end position="3277"/>
    </location>
</feature>
<feature type="region of interest" description="Disordered" evidence="13">
    <location>
        <begin position="3389"/>
        <end position="3527"/>
    </location>
</feature>
<dbReference type="InterPro" id="IPR038765">
    <property type="entry name" value="Papain-like_cys_pep_sf"/>
</dbReference>
<evidence type="ECO:0000256" key="10">
    <source>
        <dbReference type="ARBA" id="ARBA00022844"/>
    </source>
</evidence>
<evidence type="ECO:0000256" key="7">
    <source>
        <dbReference type="ARBA" id="ARBA00022786"/>
    </source>
</evidence>
<dbReference type="SUPFAM" id="SSF54001">
    <property type="entry name" value="Cysteine proteinases"/>
    <property type="match status" value="2"/>
</dbReference>
<sequence>MAEQTSTNEHSSHFCLLGIGTEQVMAILGAERSSGTCTKDMEYDLLAAVSEEYRGNNWSSQFHVWNTLSAVSLVHSIPADIRFDGSVGSEKPSASPPSLTADQDSTSGSGGSRDDPVGFIIATGTTNQSSYDLAPWGEKAGALHTLAFMRASFLSGVCDYSSDVINAILRQGASFAEQLNKQPKTFVHPNELPYIVRGADGDALFCFVSGTFIITTTKTPPNLEERLPYVPETRLIEGIPSILTIWSRCHQKADGLYVTVGNTVLGMWRDPSKEWVTVFTYSGLKTTTDPASIFRVRLKHLEGMLMCYTIGMHMLAVNFAYFLRSGDSSLSVYEGATAAANFYGTTDFTLCRNFSGSQEQITVLVQAEAVSVAVASVRSGPTARDLLNVISAADTVAQTNRDQPIVIVSKSVSAHATVTAVGYRNQYAAELCPGSSVSCLRSSLAFLRALYIFGIESSHSADLVDVFLRQGREWTIDTTARGEQPSMCSLNEPPGRIESSAPGIVDLCVVTSRIYGDYPFYGGPGIEKVMETTISARVFIDTVMTQRKETYCLLIIGAQGFGLYRKDDDVFIFDPHGHADISQAFTARLSIGNLYPFLTTYADISANPYWSGVLVYFIVTGPGTPTTDELTCAVSRLYGTGDIQFLESSKYSTQKVVARLDGLIGLNAKTTHTIGVGGYAHAPCVTFETSQGWPIDIGNNVYECGDAGKLKNDAKEDNAKSEHDHESMLSDSVAVNDLSWEEQRCPWKTAFEETENCSQSTEDRVNELDEISTLSPVEEAISTSDMIYNATGQITSPDFEPVPPPSARIRSKRRRPVWTPPSSTENLTGGLAQDRHSRVKYTKRGRHKRRSQDTSSSASLSGSCTELSDMIADIAYAPGPIAMSCESQNNSIHCHQSGNIAPDNITDESRQDENYSVEMWWNDEYLNAIDVTDMTDKIMEIDTIIESDMSSPVRVVRPLGSNNEDDLLEQYILTIYSRMYAFIIENGARTVPERQSLIAPLIPVISASFPRKTAFGAFIESTGMILLNVPIHAELISSVRTEGAHLGGLALIKMVLMAIDSAVASDELHTRLDVLRENAQKTGTGGYELVASALSEEFTKNTIGIYAEKTYTHPSVSLSDRLKAICESIRVNELEAKKTGLELAKILAAIGTGVRRMHDYYDTFYIDEDPLSAPMISETLSPIRADDVPAKISEIYEEAVGVLGNAIREYCLNGASYSAKALSADRNGRTRFKIASVAIDPITRMVNSLPAFDSALTMLASRAGVDSPQSISSSREAGLLSDLLNAGQDISNDETLGNWLALMTEAQINGYIECKELAALIREINTINERAARHASIEAELQRFEALSAAVQEALNGAARGGPAAVSLDTLIRGAEELVARAHYIESPRISCDLTDEQRSAVRDRRIEVESMLHTYRGKMDKISGVLSSLYESLRMIFKPTNNFIGLRNINQNVKALTDSLPPELRSLSAVVANAPQDVSRAMRTDLWTHFSHYREALEKPTTFLATELSGLGPCFTLAIKITTEHIGGFPGASVFFGKHADGVAAAITAAVASPKSATATTAAINVLEVAIGEVDHVVTKMKDNTAKNAMSFLRPIVDKLKTHLIAIDELGHVEAASRALRSASETSAALASKIRASDPSIMDDTSFAAMAAEAKRVCNETKAVADSVERDLAKTPITIAASVFNVKEADILKYIQAARQRVAEVDSAMSDASKTHQTVNSERALAIWKDSVTAAIVRAETRSEFDQQELTRLSDIAAVDGYKTTWIKKRAEAVAANHLSLVTTALDTVLHFNPYSTENMRTKAPPPISLLRDITWGDAFMAAAPAFSELFEVDVELLISALRMTMTVLAHISASAGSVDFYDLIGHIERDLTRHAPLLKYIQFYRKGNTKFKEIVPILDAMRADVCQAMGQIPSELNRVLEDISRIRCVNTARNILENSVRLEIPSMAIIERIASELENLDTQPLKDTAYIEYVENARKHYLSEAKSAMDTAFNMYRDAETKAKTLLNNIIENDKALEKDKIEGLSNLKNLLRLTPLAPHYMKAIDKAETADDIVTQAALILAHVEKTEELDVQAVEWLQQAKAIIDSHPLTVLIDDSGPMAPYADRIDALVTLRSHLDELTSNIASSEAAWDAAWDNYIRDKNKVDVDADGYALAMNRANTLQAAGSVVLALRADSEYRRLPTKLTSALDTKYTERLANLDAFTTRTRDIDDASRHLSSLLTKVPNTYDVRSLRHQMAQLAELLSKLPKWCAEDASPFKHLLQLRLTLYAAYADLCAGRAGVSDPILHQSPIRKQKKIDAGGGIDRLLKCRVAARLESRVIMTVREYTSDIDPIHITYMDTTDDPIHYSMCYRAACDKIAVNMFGDGTALLPPMPRISLSDGASIEAASILRELLDMRVQYYKAIGSDYSTFARFVRHKRPDWRPEEANRAVAETYSALIATTLCRHLGGVSWGEISFVEGATGPVACPCTLIQEPPYSIIGTKDAKRSAPVSLDLGDVMVTLIAWAPQHILTFVTLDLVLQHEYMSKTLPTAVATAFSSRLLINSLDLSSSNDEHTRVLPGCGNRYDPSNGSLFALRMIDWRRGRLSEDDPLKPWDENSSYANSQTMITDIANLRNSIPSRILTTMTVLGRMCIPPAALAAMWSVLRPEDIGSEISTYDMLLRARFDTSSMIGTSISIEGHCNNVDGSTTKRTNVSGKPKSLYEPTGTTVSFTVINAPPSNVSRVNAMDMAVTATLLGAKVVIAAEYPGAYSDGSGLTLCMRLFDSRDNSEGSFINTSSVSTDLSSWGIKLLDLDPNSIENSCLIAQLENLSGIIASKPLEQADPCLILVDGQMRPTQVLWPKEAVKIPIIRLVSEKADVLDELPYIDTEEETLPQTSDDPLMVNILGSADASFSKPEQRYPMPRYLSSTRHNPYDSEDYDSSLSEDAEDAKTIDGPSIFEDYNEDDLFTCAAYASDNNEQDVADDMSTPWAKFLVDDATNVGCDVNRSGAASSPPSRIGERIQEQNNGQTGSDENRNNSVANACATDEKHAHSPARPSAGLKECTSITSGRSTNEKQMRRKAHHVRDREFNGRDVSDDNTIQPVSHSPTDSRPAGPIEPTADIPPTDSRPAGPIEPTADIPPQSAAASTESLTSRANAPSSQTCCDTNGPRGSVVNTNAKKGIPRDTSVNSAASVNVNKSVTPKGRESYNKGVGFGHRVTPNAARERHTRSSLGKQSHVPVASADKEPSHSTLSTIQNSVDDRPKQLKPGSPKSQETSRHAGRENTGNCNKSSADVFSTSEFVCDGGVDVSKLRCKVGKQELCRRRLTDTLTERRDGQNGGVSKATLKSWASKSNLPMAASTYLYRPNTTIPADVPSAAHDTRHKADLTCGNGLPTAPQYKIVTSNKQPGGVSVQPPDTSPAQIHQSDTSHTKLVTDGGHKSGGLEAGVLTQSRKMPKSGIYKAPPPSVHRNKTETTPKYVKTARYSSFDPSLDQDHSSASESDYDENDEEISLSSYESDMDSPEQSHTDTTQLTPSKNGRVIPTDHLLTRREFRRAGRSVLYSLLQACRQITRSLSDVRTSIIARSREITLEILKLKLILG</sequence>
<feature type="compositionally biased region" description="Low complexity" evidence="13">
    <location>
        <begin position="853"/>
        <end position="862"/>
    </location>
</feature>
<feature type="domain" description="Peptidase C76" evidence="14">
    <location>
        <begin position="419"/>
        <end position="640"/>
    </location>
</feature>
<feature type="compositionally biased region" description="Polar residues" evidence="13">
    <location>
        <begin position="3401"/>
        <end position="3418"/>
    </location>
</feature>
<feature type="region of interest" description="Disordered" evidence="13">
    <location>
        <begin position="2909"/>
        <end position="2931"/>
    </location>
</feature>
<keyword evidence="7" id="KW-0833">Ubl conjugation pathway</keyword>
<dbReference type="Gene3D" id="3.90.70.120">
    <property type="match status" value="2"/>
</dbReference>
<dbReference type="PROSITE" id="PS51521">
    <property type="entry name" value="HTUSP"/>
    <property type="match status" value="2"/>
</dbReference>
<keyword evidence="3" id="KW-0945">Host-virus interaction</keyword>
<evidence type="ECO:0000313" key="15">
    <source>
        <dbReference type="EMBL" id="ABZ81707.1"/>
    </source>
</evidence>
<dbReference type="InterPro" id="IPR005210">
    <property type="entry name" value="Herpes_LT_deneddylase"/>
</dbReference>
<keyword evidence="5" id="KW-0645">Protease</keyword>
<feature type="compositionally biased region" description="Basic and acidic residues" evidence="13">
    <location>
        <begin position="3071"/>
        <end position="3081"/>
    </location>
</feature>
<dbReference type="Pfam" id="PF04843">
    <property type="entry name" value="Herpes_teg_N"/>
    <property type="match status" value="1"/>
</dbReference>
<evidence type="ECO:0000256" key="6">
    <source>
        <dbReference type="ARBA" id="ARBA00022737"/>
    </source>
</evidence>
<evidence type="ECO:0000256" key="13">
    <source>
        <dbReference type="SAM" id="MobiDB-lite"/>
    </source>
</evidence>
<keyword evidence="8" id="KW-0378">Hydrolase</keyword>
<keyword evidence="9" id="KW-0788">Thiol protease</keyword>
<feature type="compositionally biased region" description="Basic residues" evidence="13">
    <location>
        <begin position="837"/>
        <end position="850"/>
    </location>
</feature>
<evidence type="ECO:0000259" key="14">
    <source>
        <dbReference type="PROSITE" id="PS51521"/>
    </source>
</evidence>
<dbReference type="GO" id="GO:0039648">
    <property type="term" value="P:symbiont-mediated perturbation of host ubiquitin-like protein modification"/>
    <property type="evidence" value="ECO:0007669"/>
    <property type="project" value="UniProtKB-KW"/>
</dbReference>
<feature type="region of interest" description="Disordered" evidence="13">
    <location>
        <begin position="793"/>
        <end position="862"/>
    </location>
</feature>
<keyword evidence="12" id="KW-1035">Host cytoplasm</keyword>
<protein>
    <submittedName>
        <fullName evidence="15">UL36</fullName>
    </submittedName>
</protein>
<feature type="compositionally biased region" description="Polar residues" evidence="13">
    <location>
        <begin position="3130"/>
        <end position="3151"/>
    </location>
</feature>
<evidence type="ECO:0000256" key="4">
    <source>
        <dbReference type="ARBA" id="ARBA00022662"/>
    </source>
</evidence>
<keyword evidence="6" id="KW-0677">Repeat</keyword>
<dbReference type="GO" id="GO:0039693">
    <property type="term" value="P:viral DNA genome replication"/>
    <property type="evidence" value="ECO:0007669"/>
    <property type="project" value="InterPro"/>
</dbReference>
<feature type="compositionally biased region" description="Polar residues" evidence="13">
    <location>
        <begin position="3498"/>
        <end position="3523"/>
    </location>
</feature>
<dbReference type="GO" id="GO:0019784">
    <property type="term" value="F:deNEDDylase activity"/>
    <property type="evidence" value="ECO:0007669"/>
    <property type="project" value="InterPro"/>
</dbReference>
<feature type="domain" description="Peptidase C76" evidence="14">
    <location>
        <begin position="121"/>
        <end position="345"/>
    </location>
</feature>
<evidence type="ECO:0000256" key="2">
    <source>
        <dbReference type="ARBA" id="ARBA00022580"/>
    </source>
</evidence>
<keyword evidence="11" id="KW-1127">Modulation of host ubiquitin pathway by viral deubiquitinase</keyword>
<reference evidence="15" key="1">
    <citation type="submission" date="2008-01" db="EMBL/GenBank/DDBJ databases">
        <title>Sequence of UL36 gene of Duck enteritis virus clone-03 strain corresponding to HSV-1.</title>
        <authorList>
            <person name="Li Y."/>
            <person name="Li H."/>
            <person name="Liu S."/>
            <person name="Kong X."/>
        </authorList>
    </citation>
    <scope>NUCLEOTIDE SEQUENCE</scope>
    <source>
        <strain evidence="15">DEV clone-03 vaccine</strain>
    </source>
</reference>
<evidence type="ECO:0000256" key="8">
    <source>
        <dbReference type="ARBA" id="ARBA00022801"/>
    </source>
</evidence>
<evidence type="ECO:0000256" key="12">
    <source>
        <dbReference type="ARBA" id="ARBA00023200"/>
    </source>
</evidence>
<dbReference type="GO" id="GO:0006508">
    <property type="term" value="P:proteolysis"/>
    <property type="evidence" value="ECO:0007669"/>
    <property type="project" value="UniProtKB-KW"/>
</dbReference>
<evidence type="ECO:0000256" key="9">
    <source>
        <dbReference type="ARBA" id="ARBA00022807"/>
    </source>
</evidence>
<dbReference type="GO" id="GO:0008234">
    <property type="term" value="F:cysteine-type peptidase activity"/>
    <property type="evidence" value="ECO:0007669"/>
    <property type="project" value="UniProtKB-KW"/>
</dbReference>
<dbReference type="GO" id="GO:0044423">
    <property type="term" value="C:virion component"/>
    <property type="evidence" value="ECO:0007669"/>
    <property type="project" value="UniProtKB-KW"/>
</dbReference>
<evidence type="ECO:0000256" key="3">
    <source>
        <dbReference type="ARBA" id="ARBA00022581"/>
    </source>
</evidence>
<evidence type="ECO:0000256" key="1">
    <source>
        <dbReference type="ARBA" id="ARBA00022562"/>
    </source>
</evidence>
<keyword evidence="4" id="KW-1130">Modulation of host ubiquitin pathway by virus</keyword>